<accession>A0AAD7D0W6</accession>
<dbReference type="Proteomes" id="UP001221757">
    <property type="component" value="Unassembled WGS sequence"/>
</dbReference>
<reference evidence="1" key="1">
    <citation type="submission" date="2023-03" db="EMBL/GenBank/DDBJ databases">
        <title>Massive genome expansion in bonnet fungi (Mycena s.s.) driven by repeated elements and novel gene families across ecological guilds.</title>
        <authorList>
            <consortium name="Lawrence Berkeley National Laboratory"/>
            <person name="Harder C.B."/>
            <person name="Miyauchi S."/>
            <person name="Viragh M."/>
            <person name="Kuo A."/>
            <person name="Thoen E."/>
            <person name="Andreopoulos B."/>
            <person name="Lu D."/>
            <person name="Skrede I."/>
            <person name="Drula E."/>
            <person name="Henrissat B."/>
            <person name="Morin E."/>
            <person name="Kohler A."/>
            <person name="Barry K."/>
            <person name="LaButti K."/>
            <person name="Morin E."/>
            <person name="Salamov A."/>
            <person name="Lipzen A."/>
            <person name="Mereny Z."/>
            <person name="Hegedus B."/>
            <person name="Baldrian P."/>
            <person name="Stursova M."/>
            <person name="Weitz H."/>
            <person name="Taylor A."/>
            <person name="Grigoriev I.V."/>
            <person name="Nagy L.G."/>
            <person name="Martin F."/>
            <person name="Kauserud H."/>
        </authorList>
    </citation>
    <scope>NUCLEOTIDE SEQUENCE</scope>
    <source>
        <strain evidence="1">CBHHK067</strain>
    </source>
</reference>
<keyword evidence="2" id="KW-1185">Reference proteome</keyword>
<gene>
    <name evidence="1" type="ORF">B0H17DRAFT_1210107</name>
</gene>
<evidence type="ECO:0000313" key="2">
    <source>
        <dbReference type="Proteomes" id="UP001221757"/>
    </source>
</evidence>
<proteinExistence type="predicted"/>
<name>A0AAD7D0W6_MYCRO</name>
<evidence type="ECO:0000313" key="1">
    <source>
        <dbReference type="EMBL" id="KAJ7668145.1"/>
    </source>
</evidence>
<sequence>MCTWSTPSQPPTTRCATLSESTTPVTKPAYRDGPQCCHCGWRGNHSSSCPFYNPTTCVAHKHARYSSPL</sequence>
<organism evidence="1 2">
    <name type="scientific">Mycena rosella</name>
    <name type="common">Pink bonnet</name>
    <name type="synonym">Agaricus rosellus</name>
    <dbReference type="NCBI Taxonomy" id="1033263"/>
    <lineage>
        <taxon>Eukaryota</taxon>
        <taxon>Fungi</taxon>
        <taxon>Dikarya</taxon>
        <taxon>Basidiomycota</taxon>
        <taxon>Agaricomycotina</taxon>
        <taxon>Agaricomycetes</taxon>
        <taxon>Agaricomycetidae</taxon>
        <taxon>Agaricales</taxon>
        <taxon>Marasmiineae</taxon>
        <taxon>Mycenaceae</taxon>
        <taxon>Mycena</taxon>
    </lineage>
</organism>
<protein>
    <submittedName>
        <fullName evidence="1">Uncharacterized protein</fullName>
    </submittedName>
</protein>
<dbReference type="EMBL" id="JARKIE010000197">
    <property type="protein sequence ID" value="KAJ7668145.1"/>
    <property type="molecule type" value="Genomic_DNA"/>
</dbReference>
<dbReference type="AlphaFoldDB" id="A0AAD7D0W6"/>
<comment type="caution">
    <text evidence="1">The sequence shown here is derived from an EMBL/GenBank/DDBJ whole genome shotgun (WGS) entry which is preliminary data.</text>
</comment>